<proteinExistence type="predicted"/>
<reference evidence="1" key="1">
    <citation type="submission" date="2020-03" db="EMBL/GenBank/DDBJ databases">
        <title>The deep terrestrial virosphere.</title>
        <authorList>
            <person name="Holmfeldt K."/>
            <person name="Nilsson E."/>
            <person name="Simone D."/>
            <person name="Lopez-Fernandez M."/>
            <person name="Wu X."/>
            <person name="de Brujin I."/>
            <person name="Lundin D."/>
            <person name="Andersson A."/>
            <person name="Bertilsson S."/>
            <person name="Dopson M."/>
        </authorList>
    </citation>
    <scope>NUCLEOTIDE SEQUENCE</scope>
    <source>
        <strain evidence="1">MM415B02193</strain>
    </source>
</reference>
<dbReference type="EMBL" id="MT142587">
    <property type="protein sequence ID" value="QJA85649.1"/>
    <property type="molecule type" value="Genomic_DNA"/>
</dbReference>
<dbReference type="AlphaFoldDB" id="A0A6M3KUE6"/>
<gene>
    <name evidence="1" type="ORF">MM415B02193_0004</name>
</gene>
<sequence length="266" mass="30214">MAEIETKEVRSVADLMRWYARSLAFRQGLTPFTDVDAKALMEDLNHMEMIGYSGISPFITNLGKVSAWLYFDPYDVFAWFKNFGKVFAGERDDLTMAWAIGDIPSNDPGYIGKDIQKDAEEIRWALRNRGIQCSNAVGTVIGIYHSLMGMDMKEDEGIIRAVRRGIIFDIDRITYALSLMDGMYAKWGKETIWQTLPQRIKYGIGEELLELVRLPGIGGMRAKKLYEKGFKSLKDIAEGDKRLMATMFPVKTVLKLQQDAQQLLAS</sequence>
<name>A0A6M3KUE6_9ZZZZ</name>
<dbReference type="Gene3D" id="1.10.150.20">
    <property type="entry name" value="5' to 3' exonuclease, C-terminal subdomain"/>
    <property type="match status" value="1"/>
</dbReference>
<dbReference type="SUPFAM" id="SSF158702">
    <property type="entry name" value="Sec63 N-terminal domain-like"/>
    <property type="match status" value="1"/>
</dbReference>
<organism evidence="1">
    <name type="scientific">viral metagenome</name>
    <dbReference type="NCBI Taxonomy" id="1070528"/>
    <lineage>
        <taxon>unclassified sequences</taxon>
        <taxon>metagenomes</taxon>
        <taxon>organismal metagenomes</taxon>
    </lineage>
</organism>
<evidence type="ECO:0000313" key="1">
    <source>
        <dbReference type="EMBL" id="QJA85649.1"/>
    </source>
</evidence>
<protein>
    <submittedName>
        <fullName evidence="1">Putative DNA polymerase</fullName>
    </submittedName>
</protein>
<accession>A0A6M3KUE6</accession>